<evidence type="ECO:0000313" key="1">
    <source>
        <dbReference type="EMBL" id="KIK28853.1"/>
    </source>
</evidence>
<keyword evidence="2" id="KW-1185">Reference proteome</keyword>
<sequence>MLMGSTAQGGICTFGIGGVLHVEGTLVETANRRNILHHEVLLYYKKKCIKRYQPSTMIRKAILDRKKNVGQQKYSCIQTKENEKDLRQNGTGKYTMRSEERVFVANEQLCSSAWSYRTGKRIKSSLRRRLWKLLLTDGKARTT</sequence>
<dbReference type="Proteomes" id="UP000054018">
    <property type="component" value="Unassembled WGS sequence"/>
</dbReference>
<protein>
    <submittedName>
        <fullName evidence="1">Unplaced genomic scaffold scaffold_7, whole genome shotgun sequence</fullName>
    </submittedName>
</protein>
<dbReference type="AlphaFoldDB" id="A0A0D0AA35"/>
<name>A0A0D0AA35_9AGAM</name>
<organism evidence="1 2">
    <name type="scientific">Pisolithus microcarpus 441</name>
    <dbReference type="NCBI Taxonomy" id="765257"/>
    <lineage>
        <taxon>Eukaryota</taxon>
        <taxon>Fungi</taxon>
        <taxon>Dikarya</taxon>
        <taxon>Basidiomycota</taxon>
        <taxon>Agaricomycotina</taxon>
        <taxon>Agaricomycetes</taxon>
        <taxon>Agaricomycetidae</taxon>
        <taxon>Boletales</taxon>
        <taxon>Sclerodermatineae</taxon>
        <taxon>Pisolithaceae</taxon>
        <taxon>Pisolithus</taxon>
    </lineage>
</organism>
<gene>
    <name evidence="1" type="ORF">PISMIDRAFT_555800</name>
</gene>
<proteinExistence type="predicted"/>
<reference evidence="1 2" key="1">
    <citation type="submission" date="2014-04" db="EMBL/GenBank/DDBJ databases">
        <authorList>
            <consortium name="DOE Joint Genome Institute"/>
            <person name="Kuo A."/>
            <person name="Kohler A."/>
            <person name="Costa M.D."/>
            <person name="Nagy L.G."/>
            <person name="Floudas D."/>
            <person name="Copeland A."/>
            <person name="Barry K.W."/>
            <person name="Cichocki N."/>
            <person name="Veneault-Fourrey C."/>
            <person name="LaButti K."/>
            <person name="Lindquist E.A."/>
            <person name="Lipzen A."/>
            <person name="Lundell T."/>
            <person name="Morin E."/>
            <person name="Murat C."/>
            <person name="Sun H."/>
            <person name="Tunlid A."/>
            <person name="Henrissat B."/>
            <person name="Grigoriev I.V."/>
            <person name="Hibbett D.S."/>
            <person name="Martin F."/>
            <person name="Nordberg H.P."/>
            <person name="Cantor M.N."/>
            <person name="Hua S.X."/>
        </authorList>
    </citation>
    <scope>NUCLEOTIDE SEQUENCE [LARGE SCALE GENOMIC DNA]</scope>
    <source>
        <strain evidence="1 2">441</strain>
    </source>
</reference>
<dbReference type="EMBL" id="KN833691">
    <property type="protein sequence ID" value="KIK28853.1"/>
    <property type="molecule type" value="Genomic_DNA"/>
</dbReference>
<accession>A0A0D0AA35</accession>
<reference evidence="2" key="2">
    <citation type="submission" date="2015-01" db="EMBL/GenBank/DDBJ databases">
        <title>Evolutionary Origins and Diversification of the Mycorrhizal Mutualists.</title>
        <authorList>
            <consortium name="DOE Joint Genome Institute"/>
            <consortium name="Mycorrhizal Genomics Consortium"/>
            <person name="Kohler A."/>
            <person name="Kuo A."/>
            <person name="Nagy L.G."/>
            <person name="Floudas D."/>
            <person name="Copeland A."/>
            <person name="Barry K.W."/>
            <person name="Cichocki N."/>
            <person name="Veneault-Fourrey C."/>
            <person name="LaButti K."/>
            <person name="Lindquist E.A."/>
            <person name="Lipzen A."/>
            <person name="Lundell T."/>
            <person name="Morin E."/>
            <person name="Murat C."/>
            <person name="Riley R."/>
            <person name="Ohm R."/>
            <person name="Sun H."/>
            <person name="Tunlid A."/>
            <person name="Henrissat B."/>
            <person name="Grigoriev I.V."/>
            <person name="Hibbett D.S."/>
            <person name="Martin F."/>
        </authorList>
    </citation>
    <scope>NUCLEOTIDE SEQUENCE [LARGE SCALE GENOMIC DNA]</scope>
    <source>
        <strain evidence="2">441</strain>
    </source>
</reference>
<feature type="non-terminal residue" evidence="1">
    <location>
        <position position="143"/>
    </location>
</feature>
<dbReference type="HOGENOM" id="CLU_1820435_0_0_1"/>
<evidence type="ECO:0000313" key="2">
    <source>
        <dbReference type="Proteomes" id="UP000054018"/>
    </source>
</evidence>